<reference evidence="4" key="1">
    <citation type="submission" date="2021-05" db="EMBL/GenBank/DDBJ databases">
        <title>Direct Submission.</title>
        <authorList>
            <person name="Li K."/>
            <person name="Gao J."/>
        </authorList>
    </citation>
    <scope>NUCLEOTIDE SEQUENCE [LARGE SCALE GENOMIC DNA]</scope>
    <source>
        <strain evidence="4">HDS12</strain>
    </source>
</reference>
<protein>
    <submittedName>
        <fullName evidence="3">Trp biosynthesis-associated membrane protein</fullName>
    </submittedName>
</protein>
<proteinExistence type="predicted"/>
<evidence type="ECO:0000256" key="2">
    <source>
        <dbReference type="SAM" id="Phobius"/>
    </source>
</evidence>
<evidence type="ECO:0000256" key="1">
    <source>
        <dbReference type="SAM" id="MobiDB-lite"/>
    </source>
</evidence>
<dbReference type="InterPro" id="IPR019051">
    <property type="entry name" value="Trp_biosyn_TM_oprn/chp"/>
</dbReference>
<accession>A0ABX8C8K9</accession>
<feature type="region of interest" description="Disordered" evidence="1">
    <location>
        <begin position="168"/>
        <end position="230"/>
    </location>
</feature>
<dbReference type="EMBL" id="CP074132">
    <property type="protein sequence ID" value="QUX30737.1"/>
    <property type="molecule type" value="Genomic_DNA"/>
</dbReference>
<sequence>MSSDSSPRARREYGLAMLALAAGAGLLLAAAGRQWATGELTAPGPVAPVSVELTGTDLTGALGGFGWAGLAGIAGLYAARGWGRRAVGLLVALGGAAALNAVWGATRPGALLDAMADSTTDTAGAAQVAADPRLLALGPAMAVAGALLLVAAGLVAVLRAPAWPGMGTRYDRDAAPRATRSETPSDLWRSLDAGDDPTLDAESPGAAPADSDGAAHAPRAARPAEPKENT</sequence>
<keyword evidence="2" id="KW-0472">Membrane</keyword>
<dbReference type="Proteomes" id="UP000678016">
    <property type="component" value="Chromosome"/>
</dbReference>
<evidence type="ECO:0000313" key="3">
    <source>
        <dbReference type="EMBL" id="QUX30737.1"/>
    </source>
</evidence>
<evidence type="ECO:0000313" key="4">
    <source>
        <dbReference type="Proteomes" id="UP000678016"/>
    </source>
</evidence>
<feature type="transmembrane region" description="Helical" evidence="2">
    <location>
        <begin position="140"/>
        <end position="162"/>
    </location>
</feature>
<name>A0ABX8C8K9_9ACTN</name>
<keyword evidence="2" id="KW-1133">Transmembrane helix</keyword>
<organism evidence="3 4">
    <name type="scientific">Nocardiopsis akebiae</name>
    <dbReference type="NCBI Taxonomy" id="2831968"/>
    <lineage>
        <taxon>Bacteria</taxon>
        <taxon>Bacillati</taxon>
        <taxon>Actinomycetota</taxon>
        <taxon>Actinomycetes</taxon>
        <taxon>Streptosporangiales</taxon>
        <taxon>Nocardiopsidaceae</taxon>
        <taxon>Nocardiopsis</taxon>
    </lineage>
</organism>
<feature type="transmembrane region" description="Helical" evidence="2">
    <location>
        <begin position="58"/>
        <end position="79"/>
    </location>
</feature>
<keyword evidence="2" id="KW-0812">Transmembrane</keyword>
<keyword evidence="4" id="KW-1185">Reference proteome</keyword>
<gene>
    <name evidence="3" type="ORF">KGD83_09690</name>
</gene>
<dbReference type="Pfam" id="PF09534">
    <property type="entry name" value="Trp_oprn_chp"/>
    <property type="match status" value="1"/>
</dbReference>
<feature type="transmembrane region" description="Helical" evidence="2">
    <location>
        <begin position="86"/>
        <end position="105"/>
    </location>
</feature>
<feature type="compositionally biased region" description="Low complexity" evidence="1">
    <location>
        <begin position="203"/>
        <end position="221"/>
    </location>
</feature>
<dbReference type="RefSeq" id="WP_212643478.1">
    <property type="nucleotide sequence ID" value="NZ_CP074132.1"/>
</dbReference>